<proteinExistence type="predicted"/>
<organism evidence="1 2">
    <name type="scientific">Acetobacterium wieringae</name>
    <dbReference type="NCBI Taxonomy" id="52694"/>
    <lineage>
        <taxon>Bacteria</taxon>
        <taxon>Bacillati</taxon>
        <taxon>Bacillota</taxon>
        <taxon>Clostridia</taxon>
        <taxon>Eubacteriales</taxon>
        <taxon>Eubacteriaceae</taxon>
        <taxon>Acetobacterium</taxon>
    </lineage>
</organism>
<protein>
    <recommendedName>
        <fullName evidence="3">IS66 family insertion sequence element accessory protein TnpB</fullName>
    </recommendedName>
</protein>
<dbReference type="NCBIfam" id="NF047593">
    <property type="entry name" value="IS66_ISAeme5_TnpA"/>
    <property type="match status" value="1"/>
</dbReference>
<sequence>MDEITPVKTKFRMEQWTQLIQDQRSSGMTVKVWCQQNLVKETSYYYWLKRIRQQACGQEMVSTQLEPDEPVTFAKLPMSLGKTNRSPAVVINLPSATIEVMDGAAPETIEYFGWKNQAVRRLMSPRPDSGFKRFDMVPSGYLSVFRINSVNFSHGAIMLLVDILNLNAV</sequence>
<dbReference type="STRING" id="52694.ACWI_36310"/>
<evidence type="ECO:0000313" key="2">
    <source>
        <dbReference type="Proteomes" id="UP000176244"/>
    </source>
</evidence>
<reference evidence="1 2" key="1">
    <citation type="submission" date="2015-09" db="EMBL/GenBank/DDBJ databases">
        <title>Genome sequence of Acetobacterium wieringae DSM 1911.</title>
        <authorList>
            <person name="Poehlein A."/>
            <person name="Bengelsdorf F.R."/>
            <person name="Schiel-Bengelsdorf B."/>
            <person name="Duerre P."/>
            <person name="Daniel R."/>
        </authorList>
    </citation>
    <scope>NUCLEOTIDE SEQUENCE [LARGE SCALE GENOMIC DNA]</scope>
    <source>
        <strain evidence="1 2">DSM 1911</strain>
    </source>
</reference>
<dbReference type="Proteomes" id="UP000176244">
    <property type="component" value="Unassembled WGS sequence"/>
</dbReference>
<dbReference type="RefSeq" id="WP_070372858.1">
    <property type="nucleotide sequence ID" value="NZ_LKEU01000052.1"/>
</dbReference>
<dbReference type="OrthoDB" id="1771155at2"/>
<dbReference type="AlphaFoldDB" id="A0A1F2PCD1"/>
<evidence type="ECO:0008006" key="3">
    <source>
        <dbReference type="Google" id="ProtNLM"/>
    </source>
</evidence>
<gene>
    <name evidence="1" type="ORF">ACWI_36310</name>
</gene>
<dbReference type="EMBL" id="LKEU01000052">
    <property type="protein sequence ID" value="OFV68903.1"/>
    <property type="molecule type" value="Genomic_DNA"/>
</dbReference>
<evidence type="ECO:0000313" key="1">
    <source>
        <dbReference type="EMBL" id="OFV68903.1"/>
    </source>
</evidence>
<name>A0A1F2PCD1_9FIRM</name>
<accession>A0A1F2PCD1</accession>
<comment type="caution">
    <text evidence="1">The sequence shown here is derived from an EMBL/GenBank/DDBJ whole genome shotgun (WGS) entry which is preliminary data.</text>
</comment>